<feature type="transmembrane region" description="Helical" evidence="9">
    <location>
        <begin position="111"/>
        <end position="133"/>
    </location>
</feature>
<sequence length="269" mass="28511">MVRKPAKKTSTAKSKHKTTKTVVAVRTAKRGSFSLSGNRYLANVSVSAVLAEFIGTFVLALVVLNFSGNALLASLVFMVLVLVLAPISGPNLNPALTVGLWAAKRLNGSRAVSYLVAQVVGAMLALVVANAFVPDVVNPITGQVGRGQLFTAQALPAETAKLWRATGVEAIGMFVFALGAASAYMSRRGLMAKAFTLGGSMLFGLLLLQGSPMLNPALALSVQALKWSLWPLTIYVVVPLVSTVLAMLLWRALQRDTVLDGERAFEREA</sequence>
<keyword evidence="3 8" id="KW-0813">Transport</keyword>
<evidence type="ECO:0000256" key="8">
    <source>
        <dbReference type="RuleBase" id="RU000477"/>
    </source>
</evidence>
<keyword evidence="4" id="KW-1003">Cell membrane</keyword>
<evidence type="ECO:0000313" key="11">
    <source>
        <dbReference type="Proteomes" id="UP000289269"/>
    </source>
</evidence>
<dbReference type="AlphaFoldDB" id="A0A4Q0AKG0"/>
<comment type="similarity">
    <text evidence="2 8">Belongs to the MIP/aquaporin (TC 1.A.8) family.</text>
</comment>
<feature type="transmembrane region" description="Helical" evidence="9">
    <location>
        <begin position="162"/>
        <end position="183"/>
    </location>
</feature>
<proteinExistence type="inferred from homology"/>
<dbReference type="EMBL" id="SCKW01000001">
    <property type="protein sequence ID" value="RWZ82015.1"/>
    <property type="molecule type" value="Genomic_DNA"/>
</dbReference>
<evidence type="ECO:0000256" key="2">
    <source>
        <dbReference type="ARBA" id="ARBA00006175"/>
    </source>
</evidence>
<keyword evidence="11" id="KW-1185">Reference proteome</keyword>
<dbReference type="PROSITE" id="PS00221">
    <property type="entry name" value="MIP"/>
    <property type="match status" value="1"/>
</dbReference>
<dbReference type="GO" id="GO:0005886">
    <property type="term" value="C:plasma membrane"/>
    <property type="evidence" value="ECO:0007669"/>
    <property type="project" value="UniProtKB-SubCell"/>
</dbReference>
<gene>
    <name evidence="10" type="ORF">EOT04_00045</name>
</gene>
<dbReference type="Gene3D" id="1.20.1080.10">
    <property type="entry name" value="Glycerol uptake facilitator protein"/>
    <property type="match status" value="1"/>
</dbReference>
<dbReference type="GO" id="GO:0015250">
    <property type="term" value="F:water channel activity"/>
    <property type="evidence" value="ECO:0007669"/>
    <property type="project" value="TreeGrafter"/>
</dbReference>
<evidence type="ECO:0008006" key="12">
    <source>
        <dbReference type="Google" id="ProtNLM"/>
    </source>
</evidence>
<evidence type="ECO:0000256" key="9">
    <source>
        <dbReference type="SAM" id="Phobius"/>
    </source>
</evidence>
<keyword evidence="7 9" id="KW-0472">Membrane</keyword>
<dbReference type="PANTHER" id="PTHR19139">
    <property type="entry name" value="AQUAPORIN TRANSPORTER"/>
    <property type="match status" value="1"/>
</dbReference>
<feature type="transmembrane region" description="Helical" evidence="9">
    <location>
        <begin position="229"/>
        <end position="250"/>
    </location>
</feature>
<dbReference type="InterPro" id="IPR000425">
    <property type="entry name" value="MIP"/>
</dbReference>
<comment type="subcellular location">
    <subcellularLocation>
        <location evidence="1">Cell membrane</location>
        <topology evidence="1">Multi-pass membrane protein</topology>
    </subcellularLocation>
</comment>
<organism evidence="10 11">
    <name type="scientific">Candidatus Chaera renei</name>
    <dbReference type="NCBI Taxonomy" id="2506947"/>
    <lineage>
        <taxon>Bacteria</taxon>
        <taxon>Candidatus Saccharimonadota</taxon>
        <taxon>Candidatus Saccharimonadia</taxon>
        <taxon>Candidatus Saccharimonadales</taxon>
        <taxon>Candidatus Saccharimonadaceae</taxon>
        <taxon>Candidatus Chaera</taxon>
    </lineage>
</organism>
<keyword evidence="6 9" id="KW-1133">Transmembrane helix</keyword>
<name>A0A4Q0AKG0_9BACT</name>
<dbReference type="InterPro" id="IPR023271">
    <property type="entry name" value="Aquaporin-like"/>
</dbReference>
<evidence type="ECO:0000256" key="1">
    <source>
        <dbReference type="ARBA" id="ARBA00004651"/>
    </source>
</evidence>
<reference evidence="10" key="1">
    <citation type="submission" date="2019-01" db="EMBL/GenBank/DDBJ databases">
        <title>Genomic signatures and co-occurrence patterns of the ultra-small Saccharimodia (Patescibacteria phylum) suggest a symbiotic lifestyle.</title>
        <authorList>
            <person name="Lemos L."/>
            <person name="Medeiros J."/>
            <person name="Andreote F."/>
            <person name="Fernandes G."/>
            <person name="Varani A."/>
            <person name="Oliveira G."/>
            <person name="Pylro V."/>
        </authorList>
    </citation>
    <scope>NUCLEOTIDE SEQUENCE [LARGE SCALE GENOMIC DNA]</scope>
    <source>
        <strain evidence="10">AMD01</strain>
    </source>
</reference>
<feature type="transmembrane region" description="Helical" evidence="9">
    <location>
        <begin position="70"/>
        <end position="90"/>
    </location>
</feature>
<evidence type="ECO:0000256" key="7">
    <source>
        <dbReference type="ARBA" id="ARBA00023136"/>
    </source>
</evidence>
<dbReference type="PRINTS" id="PR00783">
    <property type="entry name" value="MINTRINSICP"/>
</dbReference>
<accession>A0A4Q0AKG0</accession>
<protein>
    <recommendedName>
        <fullName evidence="12">Aquaporin</fullName>
    </recommendedName>
</protein>
<evidence type="ECO:0000256" key="4">
    <source>
        <dbReference type="ARBA" id="ARBA00022475"/>
    </source>
</evidence>
<feature type="transmembrane region" description="Helical" evidence="9">
    <location>
        <begin position="190"/>
        <end position="209"/>
    </location>
</feature>
<evidence type="ECO:0000256" key="6">
    <source>
        <dbReference type="ARBA" id="ARBA00022989"/>
    </source>
</evidence>
<dbReference type="InterPro" id="IPR034294">
    <property type="entry name" value="Aquaporin_transptr"/>
</dbReference>
<keyword evidence="5 8" id="KW-0812">Transmembrane</keyword>
<dbReference type="SUPFAM" id="SSF81338">
    <property type="entry name" value="Aquaporin-like"/>
    <property type="match status" value="1"/>
</dbReference>
<evidence type="ECO:0000256" key="5">
    <source>
        <dbReference type="ARBA" id="ARBA00022692"/>
    </source>
</evidence>
<dbReference type="PANTHER" id="PTHR19139:SF199">
    <property type="entry name" value="MIP17260P"/>
    <property type="match status" value="1"/>
</dbReference>
<dbReference type="Proteomes" id="UP000289269">
    <property type="component" value="Unassembled WGS sequence"/>
</dbReference>
<comment type="caution">
    <text evidence="10">The sequence shown here is derived from an EMBL/GenBank/DDBJ whole genome shotgun (WGS) entry which is preliminary data.</text>
</comment>
<dbReference type="InterPro" id="IPR022357">
    <property type="entry name" value="MIP_CS"/>
</dbReference>
<feature type="transmembrane region" description="Helical" evidence="9">
    <location>
        <begin position="40"/>
        <end position="64"/>
    </location>
</feature>
<evidence type="ECO:0000256" key="3">
    <source>
        <dbReference type="ARBA" id="ARBA00022448"/>
    </source>
</evidence>
<evidence type="ECO:0000313" key="10">
    <source>
        <dbReference type="EMBL" id="RWZ82015.1"/>
    </source>
</evidence>
<dbReference type="Pfam" id="PF00230">
    <property type="entry name" value="MIP"/>
    <property type="match status" value="1"/>
</dbReference>